<feature type="compositionally biased region" description="Low complexity" evidence="1">
    <location>
        <begin position="78"/>
        <end position="88"/>
    </location>
</feature>
<dbReference type="KEGG" id="fcy:FRACYDRAFT_238353"/>
<proteinExistence type="predicted"/>
<evidence type="ECO:0000313" key="4">
    <source>
        <dbReference type="Proteomes" id="UP000095751"/>
    </source>
</evidence>
<evidence type="ECO:0000256" key="1">
    <source>
        <dbReference type="SAM" id="MobiDB-lite"/>
    </source>
</evidence>
<keyword evidence="2" id="KW-0732">Signal</keyword>
<gene>
    <name evidence="3" type="ORF">FRACYDRAFT_238353</name>
</gene>
<dbReference type="Proteomes" id="UP000095751">
    <property type="component" value="Unassembled WGS sequence"/>
</dbReference>
<feature type="region of interest" description="Disordered" evidence="1">
    <location>
        <begin position="28"/>
        <end position="105"/>
    </location>
</feature>
<dbReference type="EMBL" id="KV784357">
    <property type="protein sequence ID" value="OEU17923.1"/>
    <property type="molecule type" value="Genomic_DNA"/>
</dbReference>
<feature type="compositionally biased region" description="Polar residues" evidence="1">
    <location>
        <begin position="89"/>
        <end position="105"/>
    </location>
</feature>
<protein>
    <submittedName>
        <fullName evidence="3">Uncharacterized protein</fullName>
    </submittedName>
</protein>
<sequence>MVQFRKQALLLAVAVASISYGSAVETDSPIDEILPGVGTPTESPTQKPVLPGVGTPTKSPADEPTKTPKHHHKHDDSSSSSSSSSSRSTNNIIVNSGSSAASPNGLLATSITVGLVSAMVAEFMQ</sequence>
<feature type="chain" id="PRO_5009193199" evidence="2">
    <location>
        <begin position="24"/>
        <end position="125"/>
    </location>
</feature>
<name>A0A1E7FJH0_9STRA</name>
<dbReference type="InParanoid" id="A0A1E7FJH0"/>
<dbReference type="AlphaFoldDB" id="A0A1E7FJH0"/>
<organism evidence="3 4">
    <name type="scientific">Fragilariopsis cylindrus CCMP1102</name>
    <dbReference type="NCBI Taxonomy" id="635003"/>
    <lineage>
        <taxon>Eukaryota</taxon>
        <taxon>Sar</taxon>
        <taxon>Stramenopiles</taxon>
        <taxon>Ochrophyta</taxon>
        <taxon>Bacillariophyta</taxon>
        <taxon>Bacillariophyceae</taxon>
        <taxon>Bacillariophycidae</taxon>
        <taxon>Bacillariales</taxon>
        <taxon>Bacillariaceae</taxon>
        <taxon>Fragilariopsis</taxon>
    </lineage>
</organism>
<evidence type="ECO:0000256" key="2">
    <source>
        <dbReference type="SAM" id="SignalP"/>
    </source>
</evidence>
<accession>A0A1E7FJH0</accession>
<reference evidence="3 4" key="1">
    <citation type="submission" date="2016-09" db="EMBL/GenBank/DDBJ databases">
        <title>Extensive genetic diversity and differential bi-allelic expression allows diatom success in the polar Southern Ocean.</title>
        <authorList>
            <consortium name="DOE Joint Genome Institute"/>
            <person name="Mock T."/>
            <person name="Otillar R.P."/>
            <person name="Strauss J."/>
            <person name="Dupont C."/>
            <person name="Frickenhaus S."/>
            <person name="Maumus F."/>
            <person name="Mcmullan M."/>
            <person name="Sanges R."/>
            <person name="Schmutz J."/>
            <person name="Toseland A."/>
            <person name="Valas R."/>
            <person name="Veluchamy A."/>
            <person name="Ward B.J."/>
            <person name="Allen A."/>
            <person name="Barry K."/>
            <person name="Falciatore A."/>
            <person name="Ferrante M."/>
            <person name="Fortunato A.E."/>
            <person name="Gloeckner G."/>
            <person name="Gruber A."/>
            <person name="Hipkin R."/>
            <person name="Janech M."/>
            <person name="Kroth P."/>
            <person name="Leese F."/>
            <person name="Lindquist E."/>
            <person name="Lyon B.R."/>
            <person name="Martin J."/>
            <person name="Mayer C."/>
            <person name="Parker M."/>
            <person name="Quesneville H."/>
            <person name="Raymond J."/>
            <person name="Uhlig C."/>
            <person name="Valentin K.U."/>
            <person name="Worden A.Z."/>
            <person name="Armbrust E.V."/>
            <person name="Bowler C."/>
            <person name="Green B."/>
            <person name="Moulton V."/>
            <person name="Van Oosterhout C."/>
            <person name="Grigoriev I."/>
        </authorList>
    </citation>
    <scope>NUCLEOTIDE SEQUENCE [LARGE SCALE GENOMIC DNA]</scope>
    <source>
        <strain evidence="3 4">CCMP1102</strain>
    </source>
</reference>
<feature type="signal peptide" evidence="2">
    <location>
        <begin position="1"/>
        <end position="23"/>
    </location>
</feature>
<evidence type="ECO:0000313" key="3">
    <source>
        <dbReference type="EMBL" id="OEU17923.1"/>
    </source>
</evidence>
<keyword evidence="4" id="KW-1185">Reference proteome</keyword>